<dbReference type="GO" id="GO:0016757">
    <property type="term" value="F:glycosyltransferase activity"/>
    <property type="evidence" value="ECO:0007669"/>
    <property type="project" value="InterPro"/>
</dbReference>
<proteinExistence type="predicted"/>
<feature type="domain" description="Glycosyl transferase family 1" evidence="1">
    <location>
        <begin position="180"/>
        <end position="322"/>
    </location>
</feature>
<dbReference type="Pfam" id="PF00534">
    <property type="entry name" value="Glycos_transf_1"/>
    <property type="match status" value="1"/>
</dbReference>
<dbReference type="Proteomes" id="UP000469385">
    <property type="component" value="Unassembled WGS sequence"/>
</dbReference>
<name>A0A6N8IYV9_9BURK</name>
<sequence length="363" mass="39538">MKIALVTDAWMPQVNGVVTTLVELVRELTAAGHDLLVVQPGDFRTRPCPGYPGIDLAVAPRRQLAAQLDAFQPDAIHLATEGPLGWAGRRYCLRRRLAFTTAFHTKFPEILHAAAMVPVGWGYALFRHFHRPSSGVMVPTRSVLAMLERRGFRNLRAWTHGVDTGLFGFSAQPLPHDLLRDLPRPIALFVGRVSYEKNIQAFLETDLPGSKVVCGVGPVEAPLKARHPHVRWIGLLSRPELARLYAAADVLVFPSHADTFGLVMVEAMAAGTPVAAYPVDGPLEVLGRPHPDGGRSLGGTMHEDLGTAIRSALSIPRVEARERALDFSWAHASRLFADFLVPARHPVGDARPTGAVTTLSSSR</sequence>
<evidence type="ECO:0000259" key="2">
    <source>
        <dbReference type="Pfam" id="PF13439"/>
    </source>
</evidence>
<dbReference type="InterPro" id="IPR028098">
    <property type="entry name" value="Glyco_trans_4-like_N"/>
</dbReference>
<dbReference type="SUPFAM" id="SSF53756">
    <property type="entry name" value="UDP-Glycosyltransferase/glycogen phosphorylase"/>
    <property type="match status" value="1"/>
</dbReference>
<comment type="caution">
    <text evidence="3">The sequence shown here is derived from an EMBL/GenBank/DDBJ whole genome shotgun (WGS) entry which is preliminary data.</text>
</comment>
<dbReference type="Gene3D" id="3.40.50.2000">
    <property type="entry name" value="Glycogen Phosphorylase B"/>
    <property type="match status" value="2"/>
</dbReference>
<dbReference type="InterPro" id="IPR050194">
    <property type="entry name" value="Glycosyltransferase_grp1"/>
</dbReference>
<evidence type="ECO:0000313" key="4">
    <source>
        <dbReference type="Proteomes" id="UP000469385"/>
    </source>
</evidence>
<reference evidence="3 4" key="1">
    <citation type="submission" date="2019-12" db="EMBL/GenBank/DDBJ databases">
        <authorList>
            <person name="Huq M.A."/>
        </authorList>
    </citation>
    <scope>NUCLEOTIDE SEQUENCE [LARGE SCALE GENOMIC DNA]</scope>
    <source>
        <strain evidence="3 4">MAH-25</strain>
    </source>
</reference>
<feature type="domain" description="Glycosyltransferase subfamily 4-like N-terminal" evidence="2">
    <location>
        <begin position="14"/>
        <end position="164"/>
    </location>
</feature>
<dbReference type="RefSeq" id="WP_157399305.1">
    <property type="nucleotide sequence ID" value="NZ_WSEL01000009.1"/>
</dbReference>
<dbReference type="PANTHER" id="PTHR45947:SF3">
    <property type="entry name" value="SULFOQUINOVOSYL TRANSFERASE SQD2"/>
    <property type="match status" value="1"/>
</dbReference>
<protein>
    <submittedName>
        <fullName evidence="3">Glycosyltransferase</fullName>
    </submittedName>
</protein>
<keyword evidence="4" id="KW-1185">Reference proteome</keyword>
<dbReference type="InterPro" id="IPR001296">
    <property type="entry name" value="Glyco_trans_1"/>
</dbReference>
<evidence type="ECO:0000313" key="3">
    <source>
        <dbReference type="EMBL" id="MVQ31230.1"/>
    </source>
</evidence>
<dbReference type="Pfam" id="PF13439">
    <property type="entry name" value="Glyco_transf_4"/>
    <property type="match status" value="1"/>
</dbReference>
<accession>A0A6N8IYV9</accession>
<organism evidence="3 4">
    <name type="scientific">Ramlibacter pinisoli</name>
    <dbReference type="NCBI Taxonomy" id="2682844"/>
    <lineage>
        <taxon>Bacteria</taxon>
        <taxon>Pseudomonadati</taxon>
        <taxon>Pseudomonadota</taxon>
        <taxon>Betaproteobacteria</taxon>
        <taxon>Burkholderiales</taxon>
        <taxon>Comamonadaceae</taxon>
        <taxon>Ramlibacter</taxon>
    </lineage>
</organism>
<evidence type="ECO:0000259" key="1">
    <source>
        <dbReference type="Pfam" id="PF00534"/>
    </source>
</evidence>
<gene>
    <name evidence="3" type="ORF">GON04_17365</name>
</gene>
<dbReference type="PANTHER" id="PTHR45947">
    <property type="entry name" value="SULFOQUINOVOSYL TRANSFERASE SQD2"/>
    <property type="match status" value="1"/>
</dbReference>
<dbReference type="AlphaFoldDB" id="A0A6N8IYV9"/>
<dbReference type="EMBL" id="WSEL01000009">
    <property type="protein sequence ID" value="MVQ31230.1"/>
    <property type="molecule type" value="Genomic_DNA"/>
</dbReference>
<keyword evidence="3" id="KW-0808">Transferase</keyword>
<dbReference type="CDD" id="cd03814">
    <property type="entry name" value="GT4-like"/>
    <property type="match status" value="1"/>
</dbReference>